<reference evidence="1 2" key="1">
    <citation type="submission" date="2018-08" db="EMBL/GenBank/DDBJ databases">
        <title>Meiothermus hypogaeus DSM 23238 genome sequencing project.</title>
        <authorList>
            <person name="Da Costa M.S."/>
            <person name="Albuquerque L."/>
            <person name="Raposo P."/>
            <person name="Froufe H.J.C."/>
            <person name="Barroso C.S."/>
            <person name="Egas C."/>
        </authorList>
    </citation>
    <scope>NUCLEOTIDE SEQUENCE [LARGE SCALE GENOMIC DNA]</scope>
    <source>
        <strain evidence="1 2">DSM 23238</strain>
    </source>
</reference>
<evidence type="ECO:0008006" key="3">
    <source>
        <dbReference type="Google" id="ProtNLM"/>
    </source>
</evidence>
<comment type="caution">
    <text evidence="1">The sequence shown here is derived from an EMBL/GenBank/DDBJ whole genome shotgun (WGS) entry which is preliminary data.</text>
</comment>
<accession>A0ABX9MJA7</accession>
<evidence type="ECO:0000313" key="2">
    <source>
        <dbReference type="Proteomes" id="UP000265443"/>
    </source>
</evidence>
<name>A0ABX9MJA7_9DEIN</name>
<keyword evidence="2" id="KW-1185">Reference proteome</keyword>
<dbReference type="Pfam" id="PF03692">
    <property type="entry name" value="CxxCxxCC"/>
    <property type="match status" value="1"/>
</dbReference>
<dbReference type="EMBL" id="QWKY01000091">
    <property type="protein sequence ID" value="RIH75032.1"/>
    <property type="molecule type" value="Genomic_DNA"/>
</dbReference>
<proteinExistence type="predicted"/>
<gene>
    <name evidence="1" type="ORF">Mhypo_03086</name>
</gene>
<dbReference type="InterPro" id="IPR005358">
    <property type="entry name" value="Puta_zinc/iron-chelating_dom"/>
</dbReference>
<protein>
    <recommendedName>
        <fullName evidence="3">YkgJ family cysteine cluster protein</fullName>
    </recommendedName>
</protein>
<evidence type="ECO:0000313" key="1">
    <source>
        <dbReference type="EMBL" id="RIH75032.1"/>
    </source>
</evidence>
<dbReference type="Proteomes" id="UP000265443">
    <property type="component" value="Unassembled WGS sequence"/>
</dbReference>
<sequence length="238" mass="26723">MIKAMNPVLRQAVARAHQNLDTRTEHYLAQHGLKVSCRQGCFSCCFAWVVVGLAEAEYLREVLEAQGPGLLARVEAEGQKRLERIAQEKHKADFPTAYFLEANPCPLLTPEGACSVHPHRPLACRGVLTNLLARYCAPGVVPALRGKERAAYQGQLKPWHGPEHYLKRPWQYSERAAQRLWATEQQVRGFTVIAELASLIYLLGVEAFRKALEQGLPAMQRWLEDRGVLGGKWGFWAG</sequence>
<organism evidence="1 2">
    <name type="scientific">Meiothermus hypogaeus</name>
    <dbReference type="NCBI Taxonomy" id="884155"/>
    <lineage>
        <taxon>Bacteria</taxon>
        <taxon>Thermotogati</taxon>
        <taxon>Deinococcota</taxon>
        <taxon>Deinococci</taxon>
        <taxon>Thermales</taxon>
        <taxon>Thermaceae</taxon>
        <taxon>Meiothermus</taxon>
    </lineage>
</organism>